<dbReference type="InterPro" id="IPR019285">
    <property type="entry name" value="DUF2336"/>
</dbReference>
<name>A0A542VYY9_ZYMMB</name>
<accession>A0A542VYY9</accession>
<protein>
    <submittedName>
        <fullName evidence="1">Uncharacterized protein DUF2336</fullName>
    </submittedName>
</protein>
<comment type="caution">
    <text evidence="1">The sequence shown here is derived from an EMBL/GenBank/DDBJ whole genome shotgun (WGS) entry which is preliminary data.</text>
</comment>
<evidence type="ECO:0000313" key="1">
    <source>
        <dbReference type="EMBL" id="TQL16544.1"/>
    </source>
</evidence>
<dbReference type="AlphaFoldDB" id="A0A542VYY9"/>
<sequence length="387" mass="44575">MVGIMVAEKYQKEVKSSLVDYAREALRYECKRKEQICIDLQIPSSLRLTEVERYRIMKLFERIAIAAENEIRLHLIALLEDFAPMSLIMILNDPTKHLTLNWLPESALLRDPHFVEILIRRVREYFLQKNALEMQNASLKEPDALDDLISQSISDVALPAMALLIAENRRLDHFEDPVLSRTDLPTELQYKLLWWVAACLRPFLLESQIQDDRVDEALSFAVRQVLAHYDEGDTLEARALKLAHNLHKYKKLSDDFILQSALGGHIVLVVAALAIRSSVSHHLLWNIVLDGDGSPLLLLLKAIGMERQTSIALTIQVTEHSLDEHLLTERINAFDSLSELEADKALALWRLDECYREAIYEIDIQYNKVREKRLRAASPDFFQQDCL</sequence>
<organism evidence="1 2">
    <name type="scientific">Zymomonas mobilis</name>
    <dbReference type="NCBI Taxonomy" id="542"/>
    <lineage>
        <taxon>Bacteria</taxon>
        <taxon>Pseudomonadati</taxon>
        <taxon>Pseudomonadota</taxon>
        <taxon>Alphaproteobacteria</taxon>
        <taxon>Sphingomonadales</taxon>
        <taxon>Zymomonadaceae</taxon>
        <taxon>Zymomonas</taxon>
    </lineage>
</organism>
<reference evidence="1 2" key="1">
    <citation type="submission" date="2019-06" db="EMBL/GenBank/DDBJ databases">
        <title>Genome sequencing of Zymomonas mobilis strains for genetic engineering and biofuel applications.</title>
        <authorList>
            <person name="Teravest M."/>
        </authorList>
    </citation>
    <scope>NUCLEOTIDE SEQUENCE [LARGE SCALE GENOMIC DNA]</scope>
    <source>
        <strain evidence="1 2">AN0101</strain>
    </source>
</reference>
<proteinExistence type="predicted"/>
<dbReference type="EMBL" id="VFOF01000001">
    <property type="protein sequence ID" value="TQL16544.1"/>
    <property type="molecule type" value="Genomic_DNA"/>
</dbReference>
<dbReference type="Proteomes" id="UP000316887">
    <property type="component" value="Unassembled WGS sequence"/>
</dbReference>
<evidence type="ECO:0000313" key="2">
    <source>
        <dbReference type="Proteomes" id="UP000316887"/>
    </source>
</evidence>
<gene>
    <name evidence="1" type="ORF">FBY58_0080</name>
</gene>
<dbReference type="Pfam" id="PF10098">
    <property type="entry name" value="DUF2336"/>
    <property type="match status" value="1"/>
</dbReference>